<evidence type="ECO:0000259" key="3">
    <source>
        <dbReference type="PROSITE" id="PS50011"/>
    </source>
</evidence>
<dbReference type="PROSITE" id="PS50297">
    <property type="entry name" value="ANK_REP_REGION"/>
    <property type="match status" value="1"/>
</dbReference>
<dbReference type="InterPro" id="IPR000719">
    <property type="entry name" value="Prot_kinase_dom"/>
</dbReference>
<dbReference type="PROSITE" id="PS00108">
    <property type="entry name" value="PROTEIN_KINASE_ST"/>
    <property type="match status" value="1"/>
</dbReference>
<keyword evidence="1" id="KW-0040">ANK repeat</keyword>
<dbReference type="Gene3D" id="3.30.200.20">
    <property type="entry name" value="Phosphorylase Kinase, domain 1"/>
    <property type="match status" value="1"/>
</dbReference>
<evidence type="ECO:0000256" key="2">
    <source>
        <dbReference type="SAM" id="MobiDB-lite"/>
    </source>
</evidence>
<dbReference type="PANTHER" id="PTHR24361:SF842">
    <property type="entry name" value="KINASE, PUTATIVE-RELATED"/>
    <property type="match status" value="1"/>
</dbReference>
<dbReference type="Pfam" id="PF00069">
    <property type="entry name" value="Pkinase"/>
    <property type="match status" value="1"/>
</dbReference>
<dbReference type="Gene3D" id="1.25.40.20">
    <property type="entry name" value="Ankyrin repeat-containing domain"/>
    <property type="match status" value="1"/>
</dbReference>
<accession>A0AAD9W1J5</accession>
<dbReference type="CDD" id="cd00180">
    <property type="entry name" value="PKc"/>
    <property type="match status" value="1"/>
</dbReference>
<feature type="region of interest" description="Disordered" evidence="2">
    <location>
        <begin position="1169"/>
        <end position="1191"/>
    </location>
</feature>
<dbReference type="GO" id="GO:0005737">
    <property type="term" value="C:cytoplasm"/>
    <property type="evidence" value="ECO:0007669"/>
    <property type="project" value="TreeGrafter"/>
</dbReference>
<dbReference type="SMART" id="SM00248">
    <property type="entry name" value="ANK"/>
    <property type="match status" value="3"/>
</dbReference>
<dbReference type="InterPro" id="IPR011009">
    <property type="entry name" value="Kinase-like_dom_sf"/>
</dbReference>
<dbReference type="InterPro" id="IPR002110">
    <property type="entry name" value="Ankyrin_rpt"/>
</dbReference>
<sequence length="1191" mass="132160">MPSNYRSPYSETYFGDSDEEPEYVSELTAKDYAQGVKEIPDVKISKFISDAELKQGLNKWLPRPDDPCAARTVLRDSVFQPISELLVMYGKGEWSLRPRIFSVLKILGCPDLLDCFAQEGLMDSALPFTDSTLPVFLKGSEIRSKFLKLQQAVLHKEKGLQAMEEGGTHLHLAGSGDDYFRSIKPLGMGRYGHVDQVFSANTGRVYARKRIVRGHSPLADERLLKQFESEIQALKKLWHPHIVKLKGSYTDQRCLGIIVTPVAEMNLEEYLKEASHDENLRRRRLRSFAGCLATALAYLHQQNIRHNDIKPQNILVANLNVFLSDFGTSRAWGTEGRSTTQGKHEGYTPRYSAPETHETGARNSSADVWSLGCVFLEMATVLQRRSTADMWTFFEDNGTMRTDAIWANQASAKLWVAMLAEDKVDADPNFLDLILDMLQSEPGERPTAAQVRGRLIDECNSNGYICPYCASPDGLSPTQNPLTLAEARKKSATQNEEHKLPDLESTDSVSASLLNLPERQEEVKPLSTEDIPSAQKSPSDGTKSQANTTQSVVAKSPARQTKVRFAGLPEELRPMPADPAQPSPEDATSFVCPKPVVPPPFRQKDSLPLPEATLVPSYVLAGTNHFTKTELSVANRPLHVETNLFVYGRLMFPSILNATAVASTKGFYSPELKRRLHPSSADWAKADLSIKHASEAMTPAILRGYDRWRPRGLNCAVIQDRRLTKRILRRREERGYKELPCVPVGEVVGFLILGVKSDALRVCDAIFGGDEKALRSMKTPQQHDDGDSDWSDDEDASLHSSHGHGNNGHGDQRLELLARETVEVEVEAHGGSIEKVQAQTYVWTDGIRDLDNIWEEERFLRSKHMQNTLGEASTTSLASWIAQEQTLASIMNISFARVGDYLCGPILTGNIQELAILLRNGFDANAACRIYGRPLNAAVVKGREDMVRLLMDNGAQVSGVSEGGQYGTPLIAAAYSGRKSISKLLLQCGADIYEADGVHVNALYQAVAHGDYALAEMFLDQGAWLCMEWREISDLAEELQDGDIIALLESYDVRKMHMKYLRESEHLEETRVSSDEVYDDSVNVRLLPGQLRHKAINWDDVNLSKVGMAVIRRIATASRMSGSWKGRRGVAVVLATLNAGAPKEILKLLRGVVNPLRRLAQILREAEENSEDGITGKTSNPLSTGVRAISA</sequence>
<comment type="caution">
    <text evidence="4">The sequence shown here is derived from an EMBL/GenBank/DDBJ whole genome shotgun (WGS) entry which is preliminary data.</text>
</comment>
<feature type="repeat" description="ANK" evidence="1">
    <location>
        <begin position="965"/>
        <end position="997"/>
    </location>
</feature>
<dbReference type="PANTHER" id="PTHR24361">
    <property type="entry name" value="MITOGEN-ACTIVATED KINASE KINASE KINASE"/>
    <property type="match status" value="1"/>
</dbReference>
<feature type="region of interest" description="Disordered" evidence="2">
    <location>
        <begin position="487"/>
        <end position="588"/>
    </location>
</feature>
<dbReference type="PROSITE" id="PS50088">
    <property type="entry name" value="ANK_REPEAT"/>
    <property type="match status" value="2"/>
</dbReference>
<protein>
    <recommendedName>
        <fullName evidence="3">Protein kinase domain-containing protein</fullName>
    </recommendedName>
</protein>
<dbReference type="EMBL" id="JAUJFL010000004">
    <property type="protein sequence ID" value="KAK2604149.1"/>
    <property type="molecule type" value="Genomic_DNA"/>
</dbReference>
<keyword evidence="5" id="KW-1185">Reference proteome</keyword>
<dbReference type="Pfam" id="PF13637">
    <property type="entry name" value="Ank_4"/>
    <property type="match status" value="1"/>
</dbReference>
<organism evidence="4 5">
    <name type="scientific">Phomopsis amygdali</name>
    <name type="common">Fusicoccum amygdali</name>
    <dbReference type="NCBI Taxonomy" id="1214568"/>
    <lineage>
        <taxon>Eukaryota</taxon>
        <taxon>Fungi</taxon>
        <taxon>Dikarya</taxon>
        <taxon>Ascomycota</taxon>
        <taxon>Pezizomycotina</taxon>
        <taxon>Sordariomycetes</taxon>
        <taxon>Sordariomycetidae</taxon>
        <taxon>Diaporthales</taxon>
        <taxon>Diaporthaceae</taxon>
        <taxon>Diaporthe</taxon>
    </lineage>
</organism>
<dbReference type="InterPro" id="IPR053235">
    <property type="entry name" value="Ser_Thr_kinase"/>
</dbReference>
<feature type="domain" description="Protein kinase" evidence="3">
    <location>
        <begin position="180"/>
        <end position="465"/>
    </location>
</feature>
<evidence type="ECO:0000313" key="4">
    <source>
        <dbReference type="EMBL" id="KAK2604149.1"/>
    </source>
</evidence>
<dbReference type="AlphaFoldDB" id="A0AAD9W1J5"/>
<dbReference type="PROSITE" id="PS50011">
    <property type="entry name" value="PROTEIN_KINASE_DOM"/>
    <property type="match status" value="1"/>
</dbReference>
<dbReference type="Proteomes" id="UP001265746">
    <property type="component" value="Unassembled WGS sequence"/>
</dbReference>
<reference evidence="4" key="1">
    <citation type="submission" date="2023-06" db="EMBL/GenBank/DDBJ databases">
        <authorList>
            <person name="Noh H."/>
        </authorList>
    </citation>
    <scope>NUCLEOTIDE SEQUENCE</scope>
    <source>
        <strain evidence="4">DUCC20226</strain>
    </source>
</reference>
<proteinExistence type="predicted"/>
<dbReference type="SUPFAM" id="SSF56112">
    <property type="entry name" value="Protein kinase-like (PK-like)"/>
    <property type="match status" value="1"/>
</dbReference>
<dbReference type="InterPro" id="IPR008271">
    <property type="entry name" value="Ser/Thr_kinase_AS"/>
</dbReference>
<dbReference type="GO" id="GO:0005524">
    <property type="term" value="F:ATP binding"/>
    <property type="evidence" value="ECO:0007669"/>
    <property type="project" value="InterPro"/>
</dbReference>
<dbReference type="SMART" id="SM00220">
    <property type="entry name" value="S_TKc"/>
    <property type="match status" value="1"/>
</dbReference>
<feature type="region of interest" description="Disordered" evidence="2">
    <location>
        <begin position="333"/>
        <end position="359"/>
    </location>
</feature>
<feature type="compositionally biased region" description="Polar residues" evidence="2">
    <location>
        <begin position="534"/>
        <end position="553"/>
    </location>
</feature>
<feature type="compositionally biased region" description="Acidic residues" evidence="2">
    <location>
        <begin position="786"/>
        <end position="795"/>
    </location>
</feature>
<dbReference type="SUPFAM" id="SSF48403">
    <property type="entry name" value="Ankyrin repeat"/>
    <property type="match status" value="1"/>
</dbReference>
<feature type="repeat" description="ANK" evidence="1">
    <location>
        <begin position="934"/>
        <end position="962"/>
    </location>
</feature>
<gene>
    <name evidence="4" type="ORF">N8I77_007103</name>
</gene>
<evidence type="ECO:0000313" key="5">
    <source>
        <dbReference type="Proteomes" id="UP001265746"/>
    </source>
</evidence>
<dbReference type="GO" id="GO:0004674">
    <property type="term" value="F:protein serine/threonine kinase activity"/>
    <property type="evidence" value="ECO:0007669"/>
    <property type="project" value="TreeGrafter"/>
</dbReference>
<name>A0AAD9W1J5_PHOAM</name>
<dbReference type="Gene3D" id="1.10.510.10">
    <property type="entry name" value="Transferase(Phosphotransferase) domain 1"/>
    <property type="match status" value="1"/>
</dbReference>
<evidence type="ECO:0000256" key="1">
    <source>
        <dbReference type="PROSITE-ProRule" id="PRU00023"/>
    </source>
</evidence>
<dbReference type="InterPro" id="IPR036770">
    <property type="entry name" value="Ankyrin_rpt-contain_sf"/>
</dbReference>
<feature type="region of interest" description="Disordered" evidence="2">
    <location>
        <begin position="775"/>
        <end position="811"/>
    </location>
</feature>